<dbReference type="PANTHER" id="PTHR24960">
    <property type="entry name" value="PHOTOSYSTEM I IRON-SULFUR CENTER-RELATED"/>
    <property type="match status" value="1"/>
</dbReference>
<evidence type="ECO:0000256" key="7">
    <source>
        <dbReference type="ARBA" id="ARBA00023014"/>
    </source>
</evidence>
<dbReference type="SUPFAM" id="SSF54292">
    <property type="entry name" value="2Fe-2S ferredoxin-like"/>
    <property type="match status" value="1"/>
</dbReference>
<evidence type="ECO:0000256" key="4">
    <source>
        <dbReference type="ARBA" id="ARBA00022723"/>
    </source>
</evidence>
<dbReference type="Proteomes" id="UP000242329">
    <property type="component" value="Unassembled WGS sequence"/>
</dbReference>
<keyword evidence="6" id="KW-0408">Iron</keyword>
<dbReference type="InterPro" id="IPR017896">
    <property type="entry name" value="4Fe4S_Fe-S-bd"/>
</dbReference>
<dbReference type="STRING" id="1123382.SAMN02745221_00983"/>
<dbReference type="InterPro" id="IPR036010">
    <property type="entry name" value="2Fe-2S_ferredoxin-like_sf"/>
</dbReference>
<name>A0A1M5MQ44_9FIRM</name>
<protein>
    <recommendedName>
        <fullName evidence="2">Ferredoxin</fullName>
    </recommendedName>
</protein>
<comment type="function">
    <text evidence="1">Ferredoxins are iron-sulfur proteins that transfer electrons in a wide variety of metabolic reactions.</text>
</comment>
<dbReference type="FunFam" id="3.30.70.20:FF:000035">
    <property type="entry name" value="Iron hydrogenase 1"/>
    <property type="match status" value="1"/>
</dbReference>
<dbReference type="GO" id="GO:0042773">
    <property type="term" value="P:ATP synthesis coupled electron transport"/>
    <property type="evidence" value="ECO:0007669"/>
    <property type="project" value="InterPro"/>
</dbReference>
<dbReference type="GO" id="GO:0051539">
    <property type="term" value="F:4 iron, 4 sulfur cluster binding"/>
    <property type="evidence" value="ECO:0007669"/>
    <property type="project" value="UniProtKB-KW"/>
</dbReference>
<evidence type="ECO:0000313" key="10">
    <source>
        <dbReference type="EMBL" id="SHG79009.1"/>
    </source>
</evidence>
<dbReference type="InterPro" id="IPR001041">
    <property type="entry name" value="2Fe-2S_ferredoxin-type"/>
</dbReference>
<dbReference type="GO" id="GO:0046872">
    <property type="term" value="F:metal ion binding"/>
    <property type="evidence" value="ECO:0007669"/>
    <property type="project" value="UniProtKB-KW"/>
</dbReference>
<dbReference type="PROSITE" id="PS00198">
    <property type="entry name" value="4FE4S_FER_1"/>
    <property type="match status" value="1"/>
</dbReference>
<feature type="domain" description="4Fe-4S ferredoxin-type" evidence="9">
    <location>
        <begin position="115"/>
        <end position="145"/>
    </location>
</feature>
<dbReference type="RefSeq" id="WP_073090870.1">
    <property type="nucleotide sequence ID" value="NZ_FQWY01000012.1"/>
</dbReference>
<evidence type="ECO:0000259" key="8">
    <source>
        <dbReference type="PROSITE" id="PS51085"/>
    </source>
</evidence>
<dbReference type="Gene3D" id="3.10.20.740">
    <property type="match status" value="1"/>
</dbReference>
<reference evidence="11" key="1">
    <citation type="submission" date="2016-11" db="EMBL/GenBank/DDBJ databases">
        <authorList>
            <person name="Varghese N."/>
            <person name="Submissions S."/>
        </authorList>
    </citation>
    <scope>NUCLEOTIDE SEQUENCE [LARGE SCALE GENOMIC DNA]</scope>
    <source>
        <strain evidence="11">DSM 11003</strain>
    </source>
</reference>
<dbReference type="Gene3D" id="3.30.70.20">
    <property type="match status" value="1"/>
</dbReference>
<dbReference type="Pfam" id="PF13510">
    <property type="entry name" value="Fer2_4"/>
    <property type="match status" value="1"/>
</dbReference>
<dbReference type="OrthoDB" id="9803192at2"/>
<evidence type="ECO:0000256" key="1">
    <source>
        <dbReference type="ARBA" id="ARBA00003532"/>
    </source>
</evidence>
<dbReference type="PROSITE" id="PS00641">
    <property type="entry name" value="COMPLEX1_75K_1"/>
    <property type="match status" value="1"/>
</dbReference>
<evidence type="ECO:0000313" key="11">
    <source>
        <dbReference type="Proteomes" id="UP000242329"/>
    </source>
</evidence>
<gene>
    <name evidence="10" type="ORF">SAMN02745221_00983</name>
</gene>
<keyword evidence="4" id="KW-0479">Metal-binding</keyword>
<evidence type="ECO:0000256" key="6">
    <source>
        <dbReference type="ARBA" id="ARBA00023004"/>
    </source>
</evidence>
<evidence type="ECO:0000256" key="5">
    <source>
        <dbReference type="ARBA" id="ARBA00022737"/>
    </source>
</evidence>
<dbReference type="InterPro" id="IPR050157">
    <property type="entry name" value="PSI_iron-sulfur_center"/>
</dbReference>
<keyword evidence="11" id="KW-1185">Reference proteome</keyword>
<accession>A0A1M5MQ44</accession>
<feature type="domain" description="2Fe-2S ferredoxin-type" evidence="8">
    <location>
        <begin position="1"/>
        <end position="80"/>
    </location>
</feature>
<dbReference type="PROSITE" id="PS51085">
    <property type="entry name" value="2FE2S_FER_2"/>
    <property type="match status" value="1"/>
</dbReference>
<evidence type="ECO:0000256" key="3">
    <source>
        <dbReference type="ARBA" id="ARBA00022485"/>
    </source>
</evidence>
<evidence type="ECO:0000259" key="9">
    <source>
        <dbReference type="PROSITE" id="PS51379"/>
    </source>
</evidence>
<dbReference type="CDD" id="cd00207">
    <property type="entry name" value="fer2"/>
    <property type="match status" value="1"/>
</dbReference>
<dbReference type="InterPro" id="IPR000283">
    <property type="entry name" value="NADH_UbQ_OxRdtase_75kDa_su_CS"/>
</dbReference>
<dbReference type="PROSITE" id="PS51379">
    <property type="entry name" value="4FE4S_FER_2"/>
    <property type="match status" value="2"/>
</dbReference>
<proteinExistence type="predicted"/>
<organism evidence="10 11">
    <name type="scientific">Thermosyntropha lipolytica DSM 11003</name>
    <dbReference type="NCBI Taxonomy" id="1123382"/>
    <lineage>
        <taxon>Bacteria</taxon>
        <taxon>Bacillati</taxon>
        <taxon>Bacillota</taxon>
        <taxon>Clostridia</taxon>
        <taxon>Eubacteriales</taxon>
        <taxon>Syntrophomonadaceae</taxon>
        <taxon>Thermosyntropha</taxon>
    </lineage>
</organism>
<evidence type="ECO:0000256" key="2">
    <source>
        <dbReference type="ARBA" id="ARBA00013529"/>
    </source>
</evidence>
<keyword evidence="3" id="KW-0004">4Fe-4S</keyword>
<dbReference type="Pfam" id="PF14697">
    <property type="entry name" value="Fer4_21"/>
    <property type="match status" value="1"/>
</dbReference>
<dbReference type="InterPro" id="IPR017900">
    <property type="entry name" value="4Fe4S_Fe_S_CS"/>
</dbReference>
<sequence>MKLIIDGREVSAYPGETILEVCRRENIFIPTLCYHPAFKGQGVCRMCMVELEDENGNRRMVASCTYPVQEGLKIVTFSAKIDKVRKNIIRLLASRAKGSDYIQDLAGQYGVEPLDLPGLDNEKCILCRLCVNACKLMGSSVLAAVWRGIDKKISTPYEEAAEECIGCAACYEVCPTGAIEMKEENGQRIIWNKVFNLVLCQHCGKAYATEEQIALVERKTGISLPALCEACRSQNLAGRLKNFSG</sequence>
<feature type="domain" description="4Fe-4S ferredoxin-type" evidence="9">
    <location>
        <begin position="155"/>
        <end position="184"/>
    </location>
</feature>
<dbReference type="PANTHER" id="PTHR24960:SF84">
    <property type="entry name" value="HYDROGENASE SUBUNIT"/>
    <property type="match status" value="1"/>
</dbReference>
<dbReference type="GO" id="GO:0008137">
    <property type="term" value="F:NADH dehydrogenase (ubiquinone) activity"/>
    <property type="evidence" value="ECO:0007669"/>
    <property type="project" value="InterPro"/>
</dbReference>
<dbReference type="SUPFAM" id="SSF54862">
    <property type="entry name" value="4Fe-4S ferredoxins"/>
    <property type="match status" value="1"/>
</dbReference>
<keyword evidence="5" id="KW-0677">Repeat</keyword>
<dbReference type="GO" id="GO:0016020">
    <property type="term" value="C:membrane"/>
    <property type="evidence" value="ECO:0007669"/>
    <property type="project" value="InterPro"/>
</dbReference>
<dbReference type="AlphaFoldDB" id="A0A1M5MQ44"/>
<dbReference type="EMBL" id="FQWY01000012">
    <property type="protein sequence ID" value="SHG79009.1"/>
    <property type="molecule type" value="Genomic_DNA"/>
</dbReference>
<keyword evidence="7" id="KW-0411">Iron-sulfur</keyword>